<name>A0A8T0IE89_CERPU</name>
<feature type="domain" description="Casparian strip membrane protein" evidence="9">
    <location>
        <begin position="44"/>
        <end position="189"/>
    </location>
</feature>
<evidence type="ECO:0000256" key="7">
    <source>
        <dbReference type="ARBA" id="ARBA00023136"/>
    </source>
</evidence>
<evidence type="ECO:0000256" key="2">
    <source>
        <dbReference type="ARBA" id="ARBA00007651"/>
    </source>
</evidence>
<feature type="transmembrane region" description="Helical" evidence="8">
    <location>
        <begin position="180"/>
        <end position="202"/>
    </location>
</feature>
<keyword evidence="4 8" id="KW-1003">Cell membrane</keyword>
<evidence type="ECO:0000256" key="5">
    <source>
        <dbReference type="ARBA" id="ARBA00022692"/>
    </source>
</evidence>
<dbReference type="EMBL" id="CM026424">
    <property type="protein sequence ID" value="KAG0580788.1"/>
    <property type="molecule type" value="Genomic_DNA"/>
</dbReference>
<comment type="subunit">
    <text evidence="3 8">Homodimer and heterodimers.</text>
</comment>
<dbReference type="InterPro" id="IPR006459">
    <property type="entry name" value="CASP/CASPL"/>
</dbReference>
<dbReference type="NCBIfam" id="TIGR01569">
    <property type="entry name" value="A_tha_TIGR01569"/>
    <property type="match status" value="1"/>
</dbReference>
<comment type="similarity">
    <text evidence="2 8">Belongs to the Casparian strip membrane proteins (CASP) family.</text>
</comment>
<evidence type="ECO:0000256" key="8">
    <source>
        <dbReference type="RuleBase" id="RU361233"/>
    </source>
</evidence>
<sequence>MVAGAMESGVVANESTSGPLTYSANSQDVHLYGKAAVEKRRRSNNILLLCRALTFAFSLASVLVMGTNKHSIRNTESKVAWHNFDPYRYVLAVNAIICVYSFVETWLAVYTCAKGTLLLPETFQVWFDYGHDQGFAYLLFSANSAGIAMAQLLQSGTTLILGQYQCPDAGVFCTQARVSIALGFGAFFFLAFSSFLTGLRVARWYLP</sequence>
<evidence type="ECO:0000313" key="11">
    <source>
        <dbReference type="Proteomes" id="UP000822688"/>
    </source>
</evidence>
<dbReference type="PANTHER" id="PTHR33573">
    <property type="entry name" value="CASP-LIKE PROTEIN 4A4"/>
    <property type="match status" value="1"/>
</dbReference>
<dbReference type="Pfam" id="PF04535">
    <property type="entry name" value="CASP_dom"/>
    <property type="match status" value="1"/>
</dbReference>
<organism evidence="10 11">
    <name type="scientific">Ceratodon purpureus</name>
    <name type="common">Fire moss</name>
    <name type="synonym">Dicranum purpureum</name>
    <dbReference type="NCBI Taxonomy" id="3225"/>
    <lineage>
        <taxon>Eukaryota</taxon>
        <taxon>Viridiplantae</taxon>
        <taxon>Streptophyta</taxon>
        <taxon>Embryophyta</taxon>
        <taxon>Bryophyta</taxon>
        <taxon>Bryophytina</taxon>
        <taxon>Bryopsida</taxon>
        <taxon>Dicranidae</taxon>
        <taxon>Pseudoditrichales</taxon>
        <taxon>Ditrichaceae</taxon>
        <taxon>Ceratodon</taxon>
    </lineage>
</organism>
<dbReference type="PANTHER" id="PTHR33573:SF56">
    <property type="entry name" value="CASP-LIKE PROTEIN 4C1"/>
    <property type="match status" value="1"/>
</dbReference>
<accession>A0A8T0IE89</accession>
<evidence type="ECO:0000256" key="3">
    <source>
        <dbReference type="ARBA" id="ARBA00011489"/>
    </source>
</evidence>
<evidence type="ECO:0000256" key="6">
    <source>
        <dbReference type="ARBA" id="ARBA00022989"/>
    </source>
</evidence>
<keyword evidence="7 8" id="KW-0472">Membrane</keyword>
<protein>
    <recommendedName>
        <fullName evidence="8">CASP-like protein</fullName>
    </recommendedName>
</protein>
<keyword evidence="5 8" id="KW-0812">Transmembrane</keyword>
<keyword evidence="11" id="KW-1185">Reference proteome</keyword>
<comment type="subcellular location">
    <subcellularLocation>
        <location evidence="1 8">Cell membrane</location>
        <topology evidence="1 8">Multi-pass membrane protein</topology>
    </subcellularLocation>
</comment>
<comment type="caution">
    <text evidence="10">The sequence shown here is derived from an EMBL/GenBank/DDBJ whole genome shotgun (WGS) entry which is preliminary data.</text>
</comment>
<dbReference type="Proteomes" id="UP000822688">
    <property type="component" value="Chromosome 4"/>
</dbReference>
<evidence type="ECO:0000259" key="9">
    <source>
        <dbReference type="Pfam" id="PF04535"/>
    </source>
</evidence>
<feature type="transmembrane region" description="Helical" evidence="8">
    <location>
        <begin position="87"/>
        <end position="113"/>
    </location>
</feature>
<comment type="caution">
    <text evidence="8">Lacks conserved residue(s) required for the propagation of feature annotation.</text>
</comment>
<dbReference type="InterPro" id="IPR006702">
    <property type="entry name" value="CASP_dom"/>
</dbReference>
<dbReference type="GO" id="GO:0005886">
    <property type="term" value="C:plasma membrane"/>
    <property type="evidence" value="ECO:0007669"/>
    <property type="project" value="UniProtKB-SubCell"/>
</dbReference>
<dbReference type="AlphaFoldDB" id="A0A8T0IE89"/>
<keyword evidence="6 8" id="KW-1133">Transmembrane helix</keyword>
<reference evidence="10" key="1">
    <citation type="submission" date="2020-06" db="EMBL/GenBank/DDBJ databases">
        <title>WGS assembly of Ceratodon purpureus strain R40.</title>
        <authorList>
            <person name="Carey S.B."/>
            <person name="Jenkins J."/>
            <person name="Shu S."/>
            <person name="Lovell J.T."/>
            <person name="Sreedasyam A."/>
            <person name="Maumus F."/>
            <person name="Tiley G.P."/>
            <person name="Fernandez-Pozo N."/>
            <person name="Barry K."/>
            <person name="Chen C."/>
            <person name="Wang M."/>
            <person name="Lipzen A."/>
            <person name="Daum C."/>
            <person name="Saski C.A."/>
            <person name="Payton A.C."/>
            <person name="Mcbreen J.C."/>
            <person name="Conrad R.E."/>
            <person name="Kollar L.M."/>
            <person name="Olsson S."/>
            <person name="Huttunen S."/>
            <person name="Landis J.B."/>
            <person name="Wickett N.J."/>
            <person name="Johnson M.G."/>
            <person name="Rensing S.A."/>
            <person name="Grimwood J."/>
            <person name="Schmutz J."/>
            <person name="Mcdaniel S.F."/>
        </authorList>
    </citation>
    <scope>NUCLEOTIDE SEQUENCE</scope>
    <source>
        <strain evidence="10">R40</strain>
    </source>
</reference>
<gene>
    <name evidence="10" type="ORF">KC19_4G199300</name>
</gene>
<evidence type="ECO:0000256" key="4">
    <source>
        <dbReference type="ARBA" id="ARBA00022475"/>
    </source>
</evidence>
<evidence type="ECO:0000256" key="1">
    <source>
        <dbReference type="ARBA" id="ARBA00004651"/>
    </source>
</evidence>
<evidence type="ECO:0000313" key="10">
    <source>
        <dbReference type="EMBL" id="KAG0580788.1"/>
    </source>
</evidence>
<feature type="transmembrane region" description="Helical" evidence="8">
    <location>
        <begin position="46"/>
        <end position="67"/>
    </location>
</feature>
<proteinExistence type="inferred from homology"/>